<accession>A0ABX0IWH8</accession>
<dbReference type="Proteomes" id="UP000817854">
    <property type="component" value="Unassembled WGS sequence"/>
</dbReference>
<evidence type="ECO:0008006" key="4">
    <source>
        <dbReference type="Google" id="ProtNLM"/>
    </source>
</evidence>
<reference evidence="2 3" key="3">
    <citation type="submission" date="2020-02" db="EMBL/GenBank/DDBJ databases">
        <title>Flavobacterium profundi sp. nov., isolated from a deep-sea seamount.</title>
        <authorList>
            <person name="Zhang D.-C."/>
        </authorList>
    </citation>
    <scope>NUCLEOTIDE SEQUENCE [LARGE SCALE GENOMIC DNA]</scope>
    <source>
        <strain evidence="2 3">EC11</strain>
    </source>
</reference>
<evidence type="ECO:0000313" key="2">
    <source>
        <dbReference type="EMBL" id="NHN28058.1"/>
    </source>
</evidence>
<gene>
    <name evidence="2" type="ORF">FIA58_020460</name>
</gene>
<feature type="transmembrane region" description="Helical" evidence="1">
    <location>
        <begin position="63"/>
        <end position="88"/>
    </location>
</feature>
<protein>
    <recommendedName>
        <fullName evidence="4">DUF983 domain-containing protein</fullName>
    </recommendedName>
</protein>
<keyword evidence="3" id="KW-1185">Reference proteome</keyword>
<reference evidence="2 3" key="2">
    <citation type="submission" date="2019-05" db="EMBL/GenBank/DDBJ databases">
        <authorList>
            <person name="Lianzixin W."/>
        </authorList>
    </citation>
    <scope>NUCLEOTIDE SEQUENCE [LARGE SCALE GENOMIC DNA]</scope>
    <source>
        <strain evidence="2 3">EC11</strain>
    </source>
</reference>
<organism evidence="2 3">
    <name type="scientific">Flavobacterium jejuense</name>
    <dbReference type="NCBI Taxonomy" id="1544455"/>
    <lineage>
        <taxon>Bacteria</taxon>
        <taxon>Pseudomonadati</taxon>
        <taxon>Bacteroidota</taxon>
        <taxon>Flavobacteriia</taxon>
        <taxon>Flavobacteriales</taxon>
        <taxon>Flavobacteriaceae</taxon>
        <taxon>Flavobacterium</taxon>
    </lineage>
</organism>
<name>A0ABX0IWH8_9FLAO</name>
<evidence type="ECO:0000313" key="3">
    <source>
        <dbReference type="Proteomes" id="UP000817854"/>
    </source>
</evidence>
<dbReference type="RefSeq" id="WP_140964564.1">
    <property type="nucleotide sequence ID" value="NZ_VEVQ02000022.1"/>
</dbReference>
<proteinExistence type="predicted"/>
<dbReference type="EMBL" id="VEVQ02000022">
    <property type="protein sequence ID" value="NHN28058.1"/>
    <property type="molecule type" value="Genomic_DNA"/>
</dbReference>
<sequence length="115" mass="13435">MGLIYHYFKCNFCNEENRIKITEDDRGALQMKKGNEIPYTCSKCHKKDKIHINKIRATPYMNVFIFVSLICILASIIMILFFGLLAAFSFGIPMLFFLYQQGQAKNFNSYKIKTK</sequence>
<keyword evidence="1" id="KW-0472">Membrane</keyword>
<keyword evidence="1" id="KW-1133">Transmembrane helix</keyword>
<reference evidence="3" key="1">
    <citation type="submission" date="2019-05" db="EMBL/GenBank/DDBJ databases">
        <title>Flavobacterium profundi sp. nov., isolated from a deep-sea seamount.</title>
        <authorList>
            <person name="Zhang D.-C."/>
        </authorList>
    </citation>
    <scope>NUCLEOTIDE SEQUENCE [LARGE SCALE GENOMIC DNA]</scope>
    <source>
        <strain evidence="3">EC11</strain>
    </source>
</reference>
<evidence type="ECO:0000256" key="1">
    <source>
        <dbReference type="SAM" id="Phobius"/>
    </source>
</evidence>
<keyword evidence="1" id="KW-0812">Transmembrane</keyword>
<comment type="caution">
    <text evidence="2">The sequence shown here is derived from an EMBL/GenBank/DDBJ whole genome shotgun (WGS) entry which is preliminary data.</text>
</comment>